<dbReference type="RefSeq" id="WP_119971935.1">
    <property type="nucleotide sequence ID" value="NZ_CP032416.1"/>
</dbReference>
<dbReference type="KEGG" id="cfer:D4Z93_07340"/>
<evidence type="ECO:0000259" key="2">
    <source>
        <dbReference type="Pfam" id="PF09084"/>
    </source>
</evidence>
<keyword evidence="1" id="KW-0732">Signal</keyword>
<evidence type="ECO:0000313" key="4">
    <source>
        <dbReference type="Proteomes" id="UP000266301"/>
    </source>
</evidence>
<gene>
    <name evidence="3" type="ORF">D4Z93_07340</name>
</gene>
<dbReference type="AlphaFoldDB" id="A0A386H3W8"/>
<dbReference type="Proteomes" id="UP000266301">
    <property type="component" value="Chromosome"/>
</dbReference>
<dbReference type="OrthoDB" id="9815602at2"/>
<evidence type="ECO:0000313" key="3">
    <source>
        <dbReference type="EMBL" id="AYD40344.1"/>
    </source>
</evidence>
<dbReference type="InterPro" id="IPR027939">
    <property type="entry name" value="NMT1/THI5"/>
</dbReference>
<dbReference type="PANTHER" id="PTHR31528">
    <property type="entry name" value="4-AMINO-5-HYDROXYMETHYL-2-METHYLPYRIMIDINE PHOSPHATE SYNTHASE THI11-RELATED"/>
    <property type="match status" value="1"/>
</dbReference>
<protein>
    <submittedName>
        <fullName evidence="3">ABC transporter substrate-binding protein</fullName>
    </submittedName>
</protein>
<dbReference type="PROSITE" id="PS51257">
    <property type="entry name" value="PROKAR_LIPOPROTEIN"/>
    <property type="match status" value="1"/>
</dbReference>
<dbReference type="SUPFAM" id="SSF53850">
    <property type="entry name" value="Periplasmic binding protein-like II"/>
    <property type="match status" value="1"/>
</dbReference>
<dbReference type="EMBL" id="CP032416">
    <property type="protein sequence ID" value="AYD40344.1"/>
    <property type="molecule type" value="Genomic_DNA"/>
</dbReference>
<reference evidence="3 4" key="1">
    <citation type="journal article" date="2019" name="Int. J. Syst. Evol. Microbiol.">
        <title>Clostridium fermenticellae sp. nov., isolated from the mud in a fermentation cellar for the production of the Chinese liquor, baijiu.</title>
        <authorList>
            <person name="Xu P.X."/>
            <person name="Chai L.J."/>
            <person name="Qiu T."/>
            <person name="Zhang X.J."/>
            <person name="Lu Z.M."/>
            <person name="Xiao C."/>
            <person name="Wang S.T."/>
            <person name="Shen C.H."/>
            <person name="Shi J.S."/>
            <person name="Xu Z.H."/>
        </authorList>
    </citation>
    <scope>NUCLEOTIDE SEQUENCE [LARGE SCALE GENOMIC DNA]</scope>
    <source>
        <strain evidence="3 4">JN500901</strain>
    </source>
</reference>
<dbReference type="PANTHER" id="PTHR31528:SF3">
    <property type="entry name" value="THIAMINE BIOSYNTHESIS PROTEIN HI_0357-RELATED"/>
    <property type="match status" value="1"/>
</dbReference>
<accession>A0A386H3W8</accession>
<keyword evidence="4" id="KW-1185">Reference proteome</keyword>
<organism evidence="3 4">
    <name type="scientific">Clostridium fermenticellae</name>
    <dbReference type="NCBI Taxonomy" id="2068654"/>
    <lineage>
        <taxon>Bacteria</taxon>
        <taxon>Bacillati</taxon>
        <taxon>Bacillota</taxon>
        <taxon>Clostridia</taxon>
        <taxon>Eubacteriales</taxon>
        <taxon>Clostridiaceae</taxon>
        <taxon>Clostridium</taxon>
    </lineage>
</organism>
<evidence type="ECO:0000256" key="1">
    <source>
        <dbReference type="SAM" id="SignalP"/>
    </source>
</evidence>
<proteinExistence type="predicted"/>
<sequence>MYKRKIFKILTSTALIGILLIGCSSGNETSKEKDSKPLTKVKVILDWTPNTNHTGLYVAKDKGYYKDEGLDVQIIQPSDGAVGNLIAAGKGDFGVSYQEDVTYAKTSDNPLPIKAVAALVQHNTSGFASPKDKNISTVKDFEGKTYGGWGSPSEKAVVQSVMQNGGADFNKLKIVDIGTQDFFAATKKNIDFAWIYEGWTGIEAKVKNIPLNFIELRKLNPDLDYYTPILITNNNTLKNKPELVKKFLKATQRGYKYSIDNPEDAADILVKNAPEIDKKLAVESQKYMNTKYIDDAPRWGEMKSSVWNNYTKFLMSKNLIKKNLKAEDAFTNDFLPSK</sequence>
<feature type="chain" id="PRO_5039191897" evidence="1">
    <location>
        <begin position="27"/>
        <end position="338"/>
    </location>
</feature>
<dbReference type="Gene3D" id="3.40.190.10">
    <property type="entry name" value="Periplasmic binding protein-like II"/>
    <property type="match status" value="2"/>
</dbReference>
<feature type="domain" description="SsuA/THI5-like" evidence="2">
    <location>
        <begin position="50"/>
        <end position="265"/>
    </location>
</feature>
<dbReference type="Pfam" id="PF09084">
    <property type="entry name" value="NMT1"/>
    <property type="match status" value="1"/>
</dbReference>
<feature type="signal peptide" evidence="1">
    <location>
        <begin position="1"/>
        <end position="26"/>
    </location>
</feature>
<name>A0A386H3W8_9CLOT</name>
<dbReference type="InterPro" id="IPR015168">
    <property type="entry name" value="SsuA/THI5"/>
</dbReference>
<dbReference type="GO" id="GO:0009228">
    <property type="term" value="P:thiamine biosynthetic process"/>
    <property type="evidence" value="ECO:0007669"/>
    <property type="project" value="InterPro"/>
</dbReference>